<evidence type="ECO:0000256" key="11">
    <source>
        <dbReference type="ARBA" id="ARBA00023125"/>
    </source>
</evidence>
<keyword evidence="6 16" id="KW-0378">Hydrolase</keyword>
<dbReference type="GO" id="GO:0006310">
    <property type="term" value="P:DNA recombination"/>
    <property type="evidence" value="ECO:0007669"/>
    <property type="project" value="InterPro"/>
</dbReference>
<dbReference type="SUPFAM" id="SSF52540">
    <property type="entry name" value="P-loop containing nucleoside triphosphate hydrolases"/>
    <property type="match status" value="2"/>
</dbReference>
<dbReference type="InterPro" id="IPR014001">
    <property type="entry name" value="Helicase_ATP-bd"/>
</dbReference>
<dbReference type="InterPro" id="IPR057498">
    <property type="entry name" value="Rtel1_ARCH"/>
</dbReference>
<keyword evidence="3 16" id="KW-0479">Metal-binding</keyword>
<dbReference type="Gene3D" id="3.40.50.300">
    <property type="entry name" value="P-loop containing nucleotide triphosphate hydrolases"/>
    <property type="match status" value="2"/>
</dbReference>
<dbReference type="CDD" id="cd17970">
    <property type="entry name" value="DEAHc_FancJ"/>
    <property type="match status" value="1"/>
</dbReference>
<comment type="catalytic activity">
    <reaction evidence="15 16">
        <text>ATP + H2O = ADP + phosphate + H(+)</text>
        <dbReference type="Rhea" id="RHEA:13065"/>
        <dbReference type="ChEBI" id="CHEBI:15377"/>
        <dbReference type="ChEBI" id="CHEBI:15378"/>
        <dbReference type="ChEBI" id="CHEBI:30616"/>
        <dbReference type="ChEBI" id="CHEBI:43474"/>
        <dbReference type="ChEBI" id="CHEBI:456216"/>
    </reaction>
</comment>
<proteinExistence type="inferred from homology"/>
<feature type="binding site" evidence="16">
    <location>
        <position position="207"/>
    </location>
    <ligand>
        <name>[4Fe-4S] cluster</name>
        <dbReference type="ChEBI" id="CHEBI:49883"/>
    </ligand>
</feature>
<dbReference type="PANTHER" id="PTHR11472:SF34">
    <property type="entry name" value="REGULATOR OF TELOMERE ELONGATION HELICASE 1"/>
    <property type="match status" value="1"/>
</dbReference>
<feature type="binding site" evidence="16">
    <location>
        <position position="172"/>
    </location>
    <ligand>
        <name>[4Fe-4S] cluster</name>
        <dbReference type="ChEBI" id="CHEBI:49883"/>
    </ligand>
</feature>
<evidence type="ECO:0000256" key="13">
    <source>
        <dbReference type="ARBA" id="ARBA00023235"/>
    </source>
</evidence>
<keyword evidence="5 16" id="KW-0227">DNA damage</keyword>
<dbReference type="Pfam" id="PF23109">
    <property type="entry name" value="ARCH_RTEL1"/>
    <property type="match status" value="1"/>
</dbReference>
<keyword evidence="2 16" id="KW-0004">4Fe-4S</keyword>
<evidence type="ECO:0000256" key="9">
    <source>
        <dbReference type="ARBA" id="ARBA00023004"/>
    </source>
</evidence>
<accession>A0A8C3AGD4</accession>
<dbReference type="GO" id="GO:0070182">
    <property type="term" value="F:DNA polymerase binding"/>
    <property type="evidence" value="ECO:0007669"/>
    <property type="project" value="TreeGrafter"/>
</dbReference>
<gene>
    <name evidence="16" type="primary">RTEL1</name>
    <name evidence="19" type="synonym">rtel1</name>
</gene>
<comment type="function">
    <text evidence="16">A probable ATP-dependent DNA helicase implicated in telomere-length regulation, DNA repair and the maintenance of genomic stability. Acts as an anti-recombinase to counteract toxic recombination and limit crossover during meiosis. Regulates meiotic recombination and crossover homeostasis by physically dissociating strand invasion events and thereby promotes noncrossover repair by meiotic synthesis dependent strand annealing (SDSA) as well as disassembly of D loop recombination intermediates. Also disassembles T loops and prevents telomere fragility by counteracting telomeric G4-DNA structures, which together ensure the dynamics and stability of the telomere.</text>
</comment>
<evidence type="ECO:0000256" key="7">
    <source>
        <dbReference type="ARBA" id="ARBA00022806"/>
    </source>
</evidence>
<dbReference type="GO" id="GO:0090657">
    <property type="term" value="P:telomeric loop disassembly"/>
    <property type="evidence" value="ECO:0007669"/>
    <property type="project" value="TreeGrafter"/>
</dbReference>
<dbReference type="PANTHER" id="PTHR11472">
    <property type="entry name" value="DNA REPAIR DEAD HELICASE RAD3/XP-D SUBFAMILY MEMBER"/>
    <property type="match status" value="1"/>
</dbReference>
<dbReference type="AlphaFoldDB" id="A0A8C3AGD4"/>
<keyword evidence="4 16" id="KW-0547">Nucleotide-binding</keyword>
<organism evidence="19 20">
    <name type="scientific">Cyclopterus lumpus</name>
    <name type="common">Lumpsucker</name>
    <dbReference type="NCBI Taxonomy" id="8103"/>
    <lineage>
        <taxon>Eukaryota</taxon>
        <taxon>Metazoa</taxon>
        <taxon>Chordata</taxon>
        <taxon>Craniata</taxon>
        <taxon>Vertebrata</taxon>
        <taxon>Euteleostomi</taxon>
        <taxon>Actinopterygii</taxon>
        <taxon>Neopterygii</taxon>
        <taxon>Teleostei</taxon>
        <taxon>Neoteleostei</taxon>
        <taxon>Acanthomorphata</taxon>
        <taxon>Eupercaria</taxon>
        <taxon>Perciformes</taxon>
        <taxon>Cottioidei</taxon>
        <taxon>Cottales</taxon>
        <taxon>Cyclopteridae</taxon>
        <taxon>Cyclopterus</taxon>
    </lineage>
</organism>
<comment type="subcellular location">
    <subcellularLocation>
        <location evidence="1 16">Nucleus</location>
    </subcellularLocation>
</comment>
<dbReference type="GO" id="GO:0016818">
    <property type="term" value="F:hydrolase activity, acting on acid anhydrides, in phosphorus-containing anhydrides"/>
    <property type="evidence" value="ECO:0007669"/>
    <property type="project" value="InterPro"/>
</dbReference>
<keyword evidence="13 16" id="KW-0413">Isomerase</keyword>
<evidence type="ECO:0000259" key="18">
    <source>
        <dbReference type="PROSITE" id="PS51193"/>
    </source>
</evidence>
<dbReference type="SMART" id="SM00488">
    <property type="entry name" value="DEXDc2"/>
    <property type="match status" value="1"/>
</dbReference>
<dbReference type="GO" id="GO:0051539">
    <property type="term" value="F:4 iron, 4 sulfur cluster binding"/>
    <property type="evidence" value="ECO:0007669"/>
    <property type="project" value="UniProtKB-UniRule"/>
</dbReference>
<dbReference type="GO" id="GO:0005524">
    <property type="term" value="F:ATP binding"/>
    <property type="evidence" value="ECO:0007669"/>
    <property type="project" value="UniProtKB-UniRule"/>
</dbReference>
<dbReference type="SMART" id="SM00487">
    <property type="entry name" value="DEXDc"/>
    <property type="match status" value="1"/>
</dbReference>
<evidence type="ECO:0000313" key="19">
    <source>
        <dbReference type="Ensembl" id="ENSCLMP00005041229.1"/>
    </source>
</evidence>
<dbReference type="CDD" id="cd18788">
    <property type="entry name" value="SF2_C_XPD"/>
    <property type="match status" value="1"/>
</dbReference>
<dbReference type="GO" id="GO:0006260">
    <property type="term" value="P:DNA replication"/>
    <property type="evidence" value="ECO:0007669"/>
    <property type="project" value="InterPro"/>
</dbReference>
<feature type="domain" description="Helicase ATP-binding" evidence="18">
    <location>
        <begin position="7"/>
        <end position="299"/>
    </location>
</feature>
<dbReference type="InterPro" id="IPR013020">
    <property type="entry name" value="Rad3/Chl1-like"/>
</dbReference>
<evidence type="ECO:0000256" key="6">
    <source>
        <dbReference type="ARBA" id="ARBA00022801"/>
    </source>
</evidence>
<evidence type="ECO:0000256" key="5">
    <source>
        <dbReference type="ARBA" id="ARBA00022763"/>
    </source>
</evidence>
<dbReference type="GeneTree" id="ENSGT00950000182970"/>
<feature type="region of interest" description="Disordered" evidence="17">
    <location>
        <begin position="746"/>
        <end position="797"/>
    </location>
</feature>
<dbReference type="GO" id="GO:0006281">
    <property type="term" value="P:DNA repair"/>
    <property type="evidence" value="ECO:0007669"/>
    <property type="project" value="UniProtKB-UniRule"/>
</dbReference>
<dbReference type="InterPro" id="IPR049909">
    <property type="entry name" value="Rtel1_HHD"/>
</dbReference>
<keyword evidence="7 16" id="KW-0347">Helicase</keyword>
<dbReference type="HAMAP" id="MF_03065">
    <property type="entry name" value="RTEL1"/>
    <property type="match status" value="1"/>
</dbReference>
<name>A0A8C3AGD4_CYCLU</name>
<feature type="region of interest" description="Disordered" evidence="17">
    <location>
        <begin position="1113"/>
        <end position="1140"/>
    </location>
</feature>
<keyword evidence="8 16" id="KW-0067">ATP-binding</keyword>
<comment type="caution">
    <text evidence="16">Lacks conserved residue(s) required for the propagation of feature annotation.</text>
</comment>
<evidence type="ECO:0000256" key="1">
    <source>
        <dbReference type="ARBA" id="ARBA00004123"/>
    </source>
</evidence>
<evidence type="ECO:0000256" key="12">
    <source>
        <dbReference type="ARBA" id="ARBA00023204"/>
    </source>
</evidence>
<evidence type="ECO:0000313" key="20">
    <source>
        <dbReference type="Proteomes" id="UP000694565"/>
    </source>
</evidence>
<dbReference type="InterPro" id="IPR010614">
    <property type="entry name" value="RAD3-like_helicase_DEAD"/>
</dbReference>
<evidence type="ECO:0000256" key="10">
    <source>
        <dbReference type="ARBA" id="ARBA00023014"/>
    </source>
</evidence>
<dbReference type="GO" id="GO:0005634">
    <property type="term" value="C:nucleus"/>
    <property type="evidence" value="ECO:0007669"/>
    <property type="project" value="UniProtKB-SubCell"/>
</dbReference>
<sequence length="1140" mass="127012">MPSLTLSGVTVNFPFPPYDCQKDYMGKVMECLQKKANGVLESPTGTGKTLCLLCATLAWREHFKDTISARKIAEKLGGGEMFPNTPIASWGTAATDGATPTYYTDVPKIIYASRTHSQLAQVISELKNTSYSPKVCVLGSREQLCINQEVMRQESHHAKVHMCRGKVSTRSCVFYNNVEEKSTDRDLVKSILDVEDLVKFGNKQRVCPYYLSRSLKQQADVIFMPYNYLLDPKSRKAHNIELNGAVVIFDEAHNVEKTCEESTSFDLTPYDVASAISAVDRLLVEQAKEDTVSEDFNVEGLSSGLKVNLETIATVKLSEAEVSSVCLSFIYELLERVHLTYNSKTAVSEALEQIIGHLTGQSGIFLNTTGLQKLADIIQLVFCGEPSEKDRLQQMQSNTAHFKVHIHRDKSYQKKPQSTDVWASSSSKKQGNILSYWCFSPGFSMQDLVAQGVRCIILTSGTLAPLSSFTCEMRIPFSVSLENSHVIERDQIFVGVIERGPDGVHLSSAFDRRFLPENMASLGNTVANLSRVVPDGLLVFFPSFPLMEKTLDFWRTNGHAARIDSVKPIFVEPKGKGTFNEVIDGYYNKVNDPTSKGGTFFAVCRGKASEGLDFADTFGRGVIITGLPFPPKMDPRVILKMQFLDEMSRKKAPGVKYLSGQEWYKQQAFRAVNQAIGRVIRHKDDYGAILLCDQRFKGSGARAQLPSWVRPYVRLYESFGNVIRDVSQFFRVAQKMRPVVGKKAAAQCSGTGCSPDTSSSGFPSCSSSQSSHTQKAKKLDAHLPSLKRRRLDEPSGTNGMARICIEYESEMQESQKRPANLLDALERGDQCEGEDENVVVGEEKADRLSTLSLQCDKRMDDEMRGGKRKIKLVQEQVHVASYRAPAKSFLVQMKSLSQINFNRIMQALQAYKKADHLDLLLTEAAVLTEDANTHGLLRGLYQFVRPHHKKRFDEKCQQLTGQGCGYEPSHSLSVDDKKALVLQSGMKHCTLLHVLDIQLNTQQLNKGGPHLNQQGLREPQTGSASKTDIHSAFLADVKKAIGAEKSARLFQAIKSFKKTDGYDALVTTVVSLFTERDEDFKLLIRFGLFIPTRHKKQYKEMLDALIGPSVSAAGVPAASEEHQRPGEEHQRPDEEQLDVI</sequence>
<dbReference type="Proteomes" id="UP000694565">
    <property type="component" value="Unplaced"/>
</dbReference>
<dbReference type="InterPro" id="IPR045028">
    <property type="entry name" value="DinG/Rad3-like"/>
</dbReference>
<dbReference type="GO" id="GO:0003678">
    <property type="term" value="F:DNA helicase activity"/>
    <property type="evidence" value="ECO:0007669"/>
    <property type="project" value="UniProtKB-UniRule"/>
</dbReference>
<protein>
    <recommendedName>
        <fullName evidence="16">Regulator of telomere elongation helicase 1</fullName>
        <ecNumber evidence="16">5.6.2.-</ecNumber>
    </recommendedName>
</protein>
<keyword evidence="12 16" id="KW-0234">DNA repair</keyword>
<feature type="binding site" evidence="16">
    <location>
        <position position="163"/>
    </location>
    <ligand>
        <name>[4Fe-4S] cluster</name>
        <dbReference type="ChEBI" id="CHEBI:49883"/>
    </ligand>
</feature>
<dbReference type="GO" id="GO:0003677">
    <property type="term" value="F:DNA binding"/>
    <property type="evidence" value="ECO:0007669"/>
    <property type="project" value="UniProtKB-UniRule"/>
</dbReference>
<dbReference type="NCBIfam" id="TIGR00604">
    <property type="entry name" value="rad3"/>
    <property type="match status" value="1"/>
</dbReference>
<dbReference type="FunFam" id="3.40.50.300:FF:000431">
    <property type="entry name" value="Regulator of telomere elongation helicase 1"/>
    <property type="match status" value="1"/>
</dbReference>
<dbReference type="GO" id="GO:0045910">
    <property type="term" value="P:negative regulation of DNA recombination"/>
    <property type="evidence" value="ECO:0007669"/>
    <property type="project" value="TreeGrafter"/>
</dbReference>
<evidence type="ECO:0000256" key="14">
    <source>
        <dbReference type="ARBA" id="ARBA00023242"/>
    </source>
</evidence>
<feature type="binding site" evidence="16">
    <location>
        <position position="145"/>
    </location>
    <ligand>
        <name>[4Fe-4S] cluster</name>
        <dbReference type="ChEBI" id="CHEBI:49883"/>
    </ligand>
</feature>
<dbReference type="GO" id="GO:0010569">
    <property type="term" value="P:regulation of double-strand break repair via homologous recombination"/>
    <property type="evidence" value="ECO:0007669"/>
    <property type="project" value="UniProtKB-UniRule"/>
</dbReference>
<dbReference type="FunFam" id="3.40.50.300:FF:000691">
    <property type="entry name" value="Regulator of telomere elongation helicase 1"/>
    <property type="match status" value="1"/>
</dbReference>
<dbReference type="InterPro" id="IPR030845">
    <property type="entry name" value="RTEL1"/>
</dbReference>
<dbReference type="InterPro" id="IPR006555">
    <property type="entry name" value="ATP-dep_Helicase_C"/>
</dbReference>
<dbReference type="Gene3D" id="1.20.1160.20">
    <property type="match status" value="2"/>
</dbReference>
<dbReference type="PROSITE" id="PS51193">
    <property type="entry name" value="HELICASE_ATP_BIND_2"/>
    <property type="match status" value="1"/>
</dbReference>
<comment type="similarity">
    <text evidence="16">Belongs to the helicase family. RAD3/XPD subfamily.</text>
</comment>
<evidence type="ECO:0000256" key="4">
    <source>
        <dbReference type="ARBA" id="ARBA00022741"/>
    </source>
</evidence>
<dbReference type="Pfam" id="PF06733">
    <property type="entry name" value="DEAD_2"/>
    <property type="match status" value="1"/>
</dbReference>
<dbReference type="InterPro" id="IPR014013">
    <property type="entry name" value="Helic_SF1/SF2_ATP-bd_DinG/Rad3"/>
</dbReference>
<reference evidence="19" key="2">
    <citation type="submission" date="2025-09" db="UniProtKB">
        <authorList>
            <consortium name="Ensembl"/>
        </authorList>
    </citation>
    <scope>IDENTIFICATION</scope>
</reference>
<evidence type="ECO:0000256" key="8">
    <source>
        <dbReference type="ARBA" id="ARBA00022840"/>
    </source>
</evidence>
<feature type="compositionally biased region" description="Low complexity" evidence="17">
    <location>
        <begin position="754"/>
        <end position="771"/>
    </location>
</feature>
<keyword evidence="9 16" id="KW-0408">Iron</keyword>
<dbReference type="InterPro" id="IPR006554">
    <property type="entry name" value="Helicase-like_DEXD_c2"/>
</dbReference>
<keyword evidence="11 16" id="KW-0238">DNA-binding</keyword>
<keyword evidence="10 16" id="KW-0411">Iron-sulfur</keyword>
<dbReference type="Pfam" id="PF13307">
    <property type="entry name" value="Helicase_C_2"/>
    <property type="match status" value="1"/>
</dbReference>
<evidence type="ECO:0000256" key="2">
    <source>
        <dbReference type="ARBA" id="ARBA00022485"/>
    </source>
</evidence>
<dbReference type="InterPro" id="IPR027417">
    <property type="entry name" value="P-loop_NTPase"/>
</dbReference>
<dbReference type="EC" id="5.6.2.-" evidence="16"/>
<dbReference type="CDD" id="cd13932">
    <property type="entry name" value="HN_RTEL1"/>
    <property type="match status" value="1"/>
</dbReference>
<dbReference type="Ensembl" id="ENSCLMT00005042743.1">
    <property type="protein sequence ID" value="ENSCLMP00005041229.1"/>
    <property type="gene ID" value="ENSCLMG00005019335.1"/>
</dbReference>
<keyword evidence="14 16" id="KW-0539">Nucleus</keyword>
<evidence type="ECO:0000256" key="17">
    <source>
        <dbReference type="SAM" id="MobiDB-lite"/>
    </source>
</evidence>
<keyword evidence="20" id="KW-1185">Reference proteome</keyword>
<evidence type="ECO:0000256" key="3">
    <source>
        <dbReference type="ARBA" id="ARBA00022723"/>
    </source>
</evidence>
<dbReference type="SMART" id="SM00491">
    <property type="entry name" value="HELICc2"/>
    <property type="match status" value="1"/>
</dbReference>
<feature type="compositionally biased region" description="Basic and acidic residues" evidence="17">
    <location>
        <begin position="1119"/>
        <end position="1134"/>
    </location>
</feature>
<dbReference type="Pfam" id="PF23116">
    <property type="entry name" value="HHD_RTEL1"/>
    <property type="match status" value="2"/>
</dbReference>
<dbReference type="GO" id="GO:0046872">
    <property type="term" value="F:metal ion binding"/>
    <property type="evidence" value="ECO:0007669"/>
    <property type="project" value="UniProtKB-UniRule"/>
</dbReference>
<evidence type="ECO:0000256" key="15">
    <source>
        <dbReference type="ARBA" id="ARBA00049360"/>
    </source>
</evidence>
<reference evidence="19" key="1">
    <citation type="submission" date="2025-08" db="UniProtKB">
        <authorList>
            <consortium name="Ensembl"/>
        </authorList>
    </citation>
    <scope>IDENTIFICATION</scope>
</reference>
<dbReference type="GO" id="GO:1904430">
    <property type="term" value="P:negative regulation of t-circle formation"/>
    <property type="evidence" value="ECO:0007669"/>
    <property type="project" value="TreeGrafter"/>
</dbReference>
<evidence type="ECO:0000256" key="16">
    <source>
        <dbReference type="HAMAP-Rule" id="MF_03065"/>
    </source>
</evidence>